<dbReference type="SUPFAM" id="SSF52540">
    <property type="entry name" value="P-loop containing nucleoside triphosphate hydrolases"/>
    <property type="match status" value="2"/>
</dbReference>
<dbReference type="InterPro" id="IPR029067">
    <property type="entry name" value="CDC48_domain_2-like_sf"/>
</dbReference>
<dbReference type="SUPFAM" id="SSF50692">
    <property type="entry name" value="ADC-like"/>
    <property type="match status" value="1"/>
</dbReference>
<evidence type="ECO:0000256" key="2">
    <source>
        <dbReference type="ARBA" id="ARBA00022448"/>
    </source>
</evidence>
<feature type="domain" description="CDC48 N-terminal subdomain" evidence="9">
    <location>
        <begin position="50"/>
        <end position="126"/>
    </location>
</feature>
<dbReference type="CDD" id="cd00009">
    <property type="entry name" value="AAA"/>
    <property type="match status" value="1"/>
</dbReference>
<comment type="caution">
    <text evidence="10">The sequence shown here is derived from an EMBL/GenBank/DDBJ whole genome shotgun (WGS) entry which is preliminary data.</text>
</comment>
<sequence length="792" mass="86660">MFGKSPFGRSTGNTSPSPSSFGRVVPTPFDTPGRGGSTGAGGHVPSGARVARVMSAPTNELALSNRLIVSPQDFRSDQYVIVDDMFVFTTKAEAMQPGTVGASGVQREWAGWSLGQEITIVPFDPFRTGGQVYLGSLDVEIGFNNRNKISDQQYDQDELGKWFTTLYHDQVLAPGQRMIMDYKSMLFKIIVRSVQLVDLGEKGGASAAPAASSPHVRGILTPHTEINFFKAQDSPIKLKASSKRPAANAIIQPNFKFEDMGIGGLDTEFSAIFRRAFASRIFPPGLVDKLGIQHVKGILLFGPPGTGKTLMARQIGKMLNAREPKIVNGPEILSKYVGQSEENVRKLFADAEKEYKEKGEESGLHIIIFDELDAICKQRGSSRDSTGVSDSVVNQLLSKMDGVDQLNNILIIGMTNRLDMIDEALLRPGRLEVHMEISLPDETGRRQILKIHTTKMRENKVMASDVDINELAALTKNFSGAELNGLVKSATSFAFNRHVKVGTVAGVSNDIDKLKVNRQDFLHALEEVKPAFGVNEEELTTCIQNGIINYSPHIKSILDEGSLYTEQVRKSEHTPLVSVLLHGPAGAGKTALAAKIGLASGFPFIKLISPESMVGYSEAAKVATISKIFEDAYKSPLNVVVVDNIERLVDWVPIGPRFSNSVLQTLMVLMRKQPPKGRRLLILATTTERSVLQQMDILDTFDAQIGVPNVAKPQELGVILEAAEIFGSETKTDAGRKRVQQILSTVQEQTRTTEIGVGIKRILVGVETAKQDQSMEDRFVELMSRAINDRMV</sequence>
<dbReference type="Proteomes" id="UP001498771">
    <property type="component" value="Unassembled WGS sequence"/>
</dbReference>
<dbReference type="GO" id="GO:0016787">
    <property type="term" value="F:hydrolase activity"/>
    <property type="evidence" value="ECO:0007669"/>
    <property type="project" value="UniProtKB-KW"/>
</dbReference>
<dbReference type="SMART" id="SM00382">
    <property type="entry name" value="AAA"/>
    <property type="match status" value="2"/>
</dbReference>
<dbReference type="Gene3D" id="1.10.8.60">
    <property type="match status" value="1"/>
</dbReference>
<evidence type="ECO:0000256" key="1">
    <source>
        <dbReference type="ARBA" id="ARBA00006914"/>
    </source>
</evidence>
<evidence type="ECO:0000259" key="8">
    <source>
        <dbReference type="SMART" id="SM00382"/>
    </source>
</evidence>
<dbReference type="GeneID" id="90036317"/>
<feature type="compositionally biased region" description="Gly residues" evidence="7">
    <location>
        <begin position="33"/>
        <end position="44"/>
    </location>
</feature>
<evidence type="ECO:0000256" key="6">
    <source>
        <dbReference type="RuleBase" id="RU367045"/>
    </source>
</evidence>
<evidence type="ECO:0000256" key="7">
    <source>
        <dbReference type="SAM" id="MobiDB-lite"/>
    </source>
</evidence>
<reference evidence="10 11" key="1">
    <citation type="submission" date="2024-03" db="EMBL/GenBank/DDBJ databases">
        <title>Genome-scale model development and genomic sequencing of the oleaginous clade Lipomyces.</title>
        <authorList>
            <consortium name="Lawrence Berkeley National Laboratory"/>
            <person name="Czajka J.J."/>
            <person name="Han Y."/>
            <person name="Kim J."/>
            <person name="Mondo S.J."/>
            <person name="Hofstad B.A."/>
            <person name="Robles A."/>
            <person name="Haridas S."/>
            <person name="Riley R."/>
            <person name="LaButti K."/>
            <person name="Pangilinan J."/>
            <person name="Andreopoulos W."/>
            <person name="Lipzen A."/>
            <person name="Yan J."/>
            <person name="Wang M."/>
            <person name="Ng V."/>
            <person name="Grigoriev I.V."/>
            <person name="Spatafora J.W."/>
            <person name="Magnuson J.K."/>
            <person name="Baker S.E."/>
            <person name="Pomraning K.R."/>
        </authorList>
    </citation>
    <scope>NUCLEOTIDE SEQUENCE [LARGE SCALE GENOMIC DNA]</scope>
    <source>
        <strain evidence="10 11">Phaff 52-87</strain>
    </source>
</reference>
<dbReference type="InterPro" id="IPR003959">
    <property type="entry name" value="ATPase_AAA_core"/>
</dbReference>
<feature type="region of interest" description="Disordered" evidence="7">
    <location>
        <begin position="1"/>
        <end position="46"/>
    </location>
</feature>
<feature type="domain" description="AAA+ ATPase" evidence="8">
    <location>
        <begin position="294"/>
        <end position="441"/>
    </location>
</feature>
<evidence type="ECO:0000256" key="3">
    <source>
        <dbReference type="ARBA" id="ARBA00022741"/>
    </source>
</evidence>
<dbReference type="Pfam" id="PF17862">
    <property type="entry name" value="AAA_lid_3"/>
    <property type="match status" value="1"/>
</dbReference>
<dbReference type="InterPro" id="IPR039812">
    <property type="entry name" value="Vesicle-fus_ATPase"/>
</dbReference>
<evidence type="ECO:0000313" key="10">
    <source>
        <dbReference type="EMBL" id="KAK7205694.1"/>
    </source>
</evidence>
<evidence type="ECO:0000259" key="9">
    <source>
        <dbReference type="SMART" id="SM01073"/>
    </source>
</evidence>
<organism evidence="10 11">
    <name type="scientific">Myxozyma melibiosi</name>
    <dbReference type="NCBI Taxonomy" id="54550"/>
    <lineage>
        <taxon>Eukaryota</taxon>
        <taxon>Fungi</taxon>
        <taxon>Dikarya</taxon>
        <taxon>Ascomycota</taxon>
        <taxon>Saccharomycotina</taxon>
        <taxon>Lipomycetes</taxon>
        <taxon>Lipomycetales</taxon>
        <taxon>Lipomycetaceae</taxon>
        <taxon>Myxozyma</taxon>
    </lineage>
</organism>
<accession>A0ABR1F772</accession>
<dbReference type="Gene3D" id="2.40.40.20">
    <property type="match status" value="1"/>
</dbReference>
<proteinExistence type="inferred from homology"/>
<name>A0ABR1F772_9ASCO</name>
<evidence type="ECO:0000256" key="4">
    <source>
        <dbReference type="ARBA" id="ARBA00022840"/>
    </source>
</evidence>
<dbReference type="PROSITE" id="PS00674">
    <property type="entry name" value="AAA"/>
    <property type="match status" value="1"/>
</dbReference>
<keyword evidence="6 10" id="KW-0378">Hydrolase</keyword>
<comment type="subcellular location">
    <subcellularLocation>
        <location evidence="6">Cytoplasm</location>
    </subcellularLocation>
</comment>
<protein>
    <recommendedName>
        <fullName evidence="6">Vesicular-fusion protein SEC18</fullName>
    </recommendedName>
</protein>
<keyword evidence="4 6" id="KW-0067">ATP-binding</keyword>
<keyword evidence="3 6" id="KW-0547">Nucleotide-binding</keyword>
<dbReference type="InterPro" id="IPR003338">
    <property type="entry name" value="CDC4_N-term_subdom"/>
</dbReference>
<keyword evidence="6" id="KW-0931">ER-Golgi transport</keyword>
<comment type="function">
    <text evidence="6">Required for vesicle-mediated transport. Catalyzes the fusion of transport vesicles within the Golgi cisternae. Is also required for transport from the endoplasmic reticulum to the Golgi stack. Seems to function as a fusion protein required for the delivery of cargo proteins to all compartments of the Golgi stack independent of vesicle origin.</text>
</comment>
<keyword evidence="5 6" id="KW-0653">Protein transport</keyword>
<dbReference type="SMART" id="SM01073">
    <property type="entry name" value="CDC48_N"/>
    <property type="match status" value="1"/>
</dbReference>
<dbReference type="PANTHER" id="PTHR23078">
    <property type="entry name" value="VESICULAR-FUSION PROTEIN NSF"/>
    <property type="match status" value="1"/>
</dbReference>
<feature type="compositionally biased region" description="Polar residues" evidence="7">
    <location>
        <begin position="8"/>
        <end position="20"/>
    </location>
</feature>
<dbReference type="RefSeq" id="XP_064768727.1">
    <property type="nucleotide sequence ID" value="XM_064910805.1"/>
</dbReference>
<dbReference type="PANTHER" id="PTHR23078:SF3">
    <property type="entry name" value="VESICLE-FUSING ATPASE"/>
    <property type="match status" value="1"/>
</dbReference>
<dbReference type="InterPro" id="IPR041569">
    <property type="entry name" value="AAA_lid_3"/>
</dbReference>
<keyword evidence="11" id="KW-1185">Reference proteome</keyword>
<dbReference type="Gene3D" id="3.10.330.10">
    <property type="match status" value="1"/>
</dbReference>
<feature type="domain" description="AAA+ ATPase" evidence="8">
    <location>
        <begin position="575"/>
        <end position="711"/>
    </location>
</feature>
<dbReference type="InterPro" id="IPR003960">
    <property type="entry name" value="ATPase_AAA_CS"/>
</dbReference>
<comment type="similarity">
    <text evidence="1 6">Belongs to the AAA ATPase family.</text>
</comment>
<keyword evidence="6" id="KW-0963">Cytoplasm</keyword>
<dbReference type="InterPro" id="IPR009010">
    <property type="entry name" value="Asp_de-COase-like_dom_sf"/>
</dbReference>
<dbReference type="Gene3D" id="3.40.50.300">
    <property type="entry name" value="P-loop containing nucleotide triphosphate hydrolases"/>
    <property type="match status" value="2"/>
</dbReference>
<dbReference type="SUPFAM" id="SSF54585">
    <property type="entry name" value="Cdc48 domain 2-like"/>
    <property type="match status" value="1"/>
</dbReference>
<keyword evidence="2 6" id="KW-0813">Transport</keyword>
<dbReference type="InterPro" id="IPR003593">
    <property type="entry name" value="AAA+_ATPase"/>
</dbReference>
<evidence type="ECO:0000313" key="11">
    <source>
        <dbReference type="Proteomes" id="UP001498771"/>
    </source>
</evidence>
<dbReference type="EMBL" id="JBBJBU010000004">
    <property type="protein sequence ID" value="KAK7205694.1"/>
    <property type="molecule type" value="Genomic_DNA"/>
</dbReference>
<gene>
    <name evidence="10" type="ORF">BZA70DRAFT_256472</name>
</gene>
<dbReference type="Pfam" id="PF00004">
    <property type="entry name" value="AAA"/>
    <property type="match status" value="2"/>
</dbReference>
<evidence type="ECO:0000256" key="5">
    <source>
        <dbReference type="ARBA" id="ARBA00022927"/>
    </source>
</evidence>
<dbReference type="InterPro" id="IPR027417">
    <property type="entry name" value="P-loop_NTPase"/>
</dbReference>